<comment type="function">
    <text evidence="1">Part of the ABC transporter complex PstSACB involved in phosphate import.</text>
</comment>
<evidence type="ECO:0000256" key="3">
    <source>
        <dbReference type="ARBA" id="ARBA00008725"/>
    </source>
</evidence>
<dbReference type="EMBL" id="FNDZ01000004">
    <property type="protein sequence ID" value="SDI74404.1"/>
    <property type="molecule type" value="Genomic_DNA"/>
</dbReference>
<dbReference type="PROSITE" id="PS51257">
    <property type="entry name" value="PROKAR_LIPOPROTEIN"/>
    <property type="match status" value="1"/>
</dbReference>
<evidence type="ECO:0000256" key="7">
    <source>
        <dbReference type="ARBA" id="ARBA00023139"/>
    </source>
</evidence>
<dbReference type="PANTHER" id="PTHR30570">
    <property type="entry name" value="PERIPLASMIC PHOSPHATE BINDING COMPONENT OF PHOSPHATE ABC TRANSPORTER"/>
    <property type="match status" value="1"/>
</dbReference>
<protein>
    <submittedName>
        <fullName evidence="10">Phosphate transport system substrate-binding protein</fullName>
    </submittedName>
</protein>
<comment type="subunit">
    <text evidence="4">The complex is composed of two ATP-binding proteins (PstB), two transmembrane proteins (PstC and PstA) and a solute-binding protein (PstS).</text>
</comment>
<evidence type="ECO:0000256" key="2">
    <source>
        <dbReference type="ARBA" id="ARBA00004193"/>
    </source>
</evidence>
<evidence type="ECO:0000256" key="4">
    <source>
        <dbReference type="ARBA" id="ARBA00011529"/>
    </source>
</evidence>
<keyword evidence="5" id="KW-0592">Phosphate transport</keyword>
<keyword evidence="8" id="KW-0449">Lipoprotein</keyword>
<reference evidence="10 11" key="1">
    <citation type="submission" date="2016-10" db="EMBL/GenBank/DDBJ databases">
        <authorList>
            <person name="de Groot N.N."/>
        </authorList>
    </citation>
    <scope>NUCLEOTIDE SEQUENCE [LARGE SCALE GENOMIC DNA]</scope>
    <source>
        <strain evidence="10 11">CGMCC 1.5058</strain>
    </source>
</reference>
<feature type="domain" description="PBP" evidence="9">
    <location>
        <begin position="78"/>
        <end position="282"/>
    </location>
</feature>
<accession>A0A1G8N2I5</accession>
<evidence type="ECO:0000259" key="9">
    <source>
        <dbReference type="Pfam" id="PF12849"/>
    </source>
</evidence>
<evidence type="ECO:0000256" key="8">
    <source>
        <dbReference type="ARBA" id="ARBA00023288"/>
    </source>
</evidence>
<evidence type="ECO:0000256" key="6">
    <source>
        <dbReference type="ARBA" id="ARBA00022729"/>
    </source>
</evidence>
<proteinExistence type="inferred from homology"/>
<dbReference type="GO" id="GO:0006817">
    <property type="term" value="P:phosphate ion transport"/>
    <property type="evidence" value="ECO:0007669"/>
    <property type="project" value="UniProtKB-KW"/>
</dbReference>
<keyword evidence="5" id="KW-0813">Transport</keyword>
<dbReference type="RefSeq" id="WP_051651594.1">
    <property type="nucleotide sequence ID" value="NZ_FNDZ01000004.1"/>
</dbReference>
<comment type="subcellular location">
    <subcellularLocation>
        <location evidence="2">Cell membrane</location>
        <topology evidence="2">Lipid-anchor</topology>
    </subcellularLocation>
</comment>
<dbReference type="Proteomes" id="UP000183255">
    <property type="component" value="Unassembled WGS sequence"/>
</dbReference>
<dbReference type="Gene3D" id="3.40.190.10">
    <property type="entry name" value="Periplasmic binding protein-like II"/>
    <property type="match status" value="2"/>
</dbReference>
<evidence type="ECO:0000313" key="10">
    <source>
        <dbReference type="EMBL" id="SDI74404.1"/>
    </source>
</evidence>
<dbReference type="Pfam" id="PF12849">
    <property type="entry name" value="PBP_like_2"/>
    <property type="match status" value="1"/>
</dbReference>
<dbReference type="InterPro" id="IPR050811">
    <property type="entry name" value="Phosphate_ABC_transporter"/>
</dbReference>
<evidence type="ECO:0000256" key="5">
    <source>
        <dbReference type="ARBA" id="ARBA00022592"/>
    </source>
</evidence>
<dbReference type="GO" id="GO:0005886">
    <property type="term" value="C:plasma membrane"/>
    <property type="evidence" value="ECO:0007669"/>
    <property type="project" value="UniProtKB-SubCell"/>
</dbReference>
<dbReference type="SUPFAM" id="SSF53850">
    <property type="entry name" value="Periplasmic binding protein-like II"/>
    <property type="match status" value="1"/>
</dbReference>
<gene>
    <name evidence="10" type="ORF">SAMN05421804_10474</name>
</gene>
<evidence type="ECO:0000256" key="1">
    <source>
        <dbReference type="ARBA" id="ARBA00002841"/>
    </source>
</evidence>
<sequence>MKSQEKNLLSLLIIVVIGVFAGGCSNNASPVAKPSFTPETYPIIDGSTVTIPLSEHLAVSLMNLDLETARQYVLHNKTHQAYVNLIEKKADLIFVTSPSAGELELAEQKDVELEVIPIVSEAFVFLTGADNPVTNLSLEDIQRIYKGEITNWKEVGGEDLPITAYQRPVDSGSQTGFLDLVMKDQQPMDAPSTLVIAGMGELIDTVAAYTNEPSGIGYSYYYYTSEMWGNENVKLLSVDGIEPNNKTISSHEYPIHTAYYAVIRKEEVKDSDVRKIISYILSEDGQNLMEEAGYVKVTEKK</sequence>
<name>A0A1G8N2I5_9CLOT</name>
<dbReference type="PANTHER" id="PTHR30570:SF1">
    <property type="entry name" value="PHOSPHATE-BINDING PROTEIN PSTS"/>
    <property type="match status" value="1"/>
</dbReference>
<dbReference type="AlphaFoldDB" id="A0A1G8N2I5"/>
<evidence type="ECO:0000313" key="11">
    <source>
        <dbReference type="Proteomes" id="UP000183255"/>
    </source>
</evidence>
<keyword evidence="7" id="KW-0564">Palmitate</keyword>
<keyword evidence="6" id="KW-0732">Signal</keyword>
<dbReference type="InterPro" id="IPR024370">
    <property type="entry name" value="PBP_domain"/>
</dbReference>
<organism evidence="10 11">
    <name type="scientific">Proteiniclasticum ruminis</name>
    <dbReference type="NCBI Taxonomy" id="398199"/>
    <lineage>
        <taxon>Bacteria</taxon>
        <taxon>Bacillati</taxon>
        <taxon>Bacillota</taxon>
        <taxon>Clostridia</taxon>
        <taxon>Eubacteriales</taxon>
        <taxon>Clostridiaceae</taxon>
        <taxon>Proteiniclasticum</taxon>
    </lineage>
</organism>
<comment type="similarity">
    <text evidence="3">Belongs to the PstS family.</text>
</comment>